<sequence>MGVARLVLAGLAVLALVALIVVGALSLIGALDPPPESAALPAPATSSPPAAAPTTTAPKPSASGRVPTVLIQCARERCPAVFLKVVGGDVLLNRELVKDEQVQSFDSKVDVVLADSTAVHVRVNGTVRPPGKPGERQEFTVSREQ</sequence>
<feature type="region of interest" description="Disordered" evidence="1">
    <location>
        <begin position="37"/>
        <end position="64"/>
    </location>
</feature>
<dbReference type="EMBL" id="JAUSQU010000001">
    <property type="protein sequence ID" value="MDP9847504.1"/>
    <property type="molecule type" value="Genomic_DNA"/>
</dbReference>
<evidence type="ECO:0000313" key="3">
    <source>
        <dbReference type="Proteomes" id="UP001225356"/>
    </source>
</evidence>
<proteinExistence type="predicted"/>
<keyword evidence="3" id="KW-1185">Reference proteome</keyword>
<protein>
    <recommendedName>
        <fullName evidence="4">DUF4115 domain-containing protein</fullName>
    </recommendedName>
</protein>
<name>A0ABT9QNA5_9ACTN</name>
<gene>
    <name evidence="2" type="ORF">J2853_006715</name>
</gene>
<evidence type="ECO:0000313" key="2">
    <source>
        <dbReference type="EMBL" id="MDP9847504.1"/>
    </source>
</evidence>
<comment type="caution">
    <text evidence="2">The sequence shown here is derived from an EMBL/GenBank/DDBJ whole genome shotgun (WGS) entry which is preliminary data.</text>
</comment>
<evidence type="ECO:0000256" key="1">
    <source>
        <dbReference type="SAM" id="MobiDB-lite"/>
    </source>
</evidence>
<dbReference type="RefSeq" id="WP_307564589.1">
    <property type="nucleotide sequence ID" value="NZ_JAUSQU010000001.1"/>
</dbReference>
<dbReference type="Proteomes" id="UP001225356">
    <property type="component" value="Unassembled WGS sequence"/>
</dbReference>
<feature type="compositionally biased region" description="Low complexity" evidence="1">
    <location>
        <begin position="37"/>
        <end position="63"/>
    </location>
</feature>
<organism evidence="2 3">
    <name type="scientific">Streptosporangium lutulentum</name>
    <dbReference type="NCBI Taxonomy" id="1461250"/>
    <lineage>
        <taxon>Bacteria</taxon>
        <taxon>Bacillati</taxon>
        <taxon>Actinomycetota</taxon>
        <taxon>Actinomycetes</taxon>
        <taxon>Streptosporangiales</taxon>
        <taxon>Streptosporangiaceae</taxon>
        <taxon>Streptosporangium</taxon>
    </lineage>
</organism>
<reference evidence="2 3" key="1">
    <citation type="submission" date="2023-07" db="EMBL/GenBank/DDBJ databases">
        <title>Sequencing the genomes of 1000 actinobacteria strains.</title>
        <authorList>
            <person name="Klenk H.-P."/>
        </authorList>
    </citation>
    <scope>NUCLEOTIDE SEQUENCE [LARGE SCALE GENOMIC DNA]</scope>
    <source>
        <strain evidence="2 3">DSM 46740</strain>
    </source>
</reference>
<evidence type="ECO:0008006" key="4">
    <source>
        <dbReference type="Google" id="ProtNLM"/>
    </source>
</evidence>
<accession>A0ABT9QNA5</accession>